<comment type="caution">
    <text evidence="4">The sequence shown here is derived from an EMBL/GenBank/DDBJ whole genome shotgun (WGS) entry which is preliminary data.</text>
</comment>
<dbReference type="Gene3D" id="3.90.550.10">
    <property type="entry name" value="Spore Coat Polysaccharide Biosynthesis Protein SpsA, Chain A"/>
    <property type="match status" value="1"/>
</dbReference>
<evidence type="ECO:0000256" key="1">
    <source>
        <dbReference type="SAM" id="Phobius"/>
    </source>
</evidence>
<dbReference type="EMBL" id="CAMAPC010000005">
    <property type="protein sequence ID" value="CAH9056683.1"/>
    <property type="molecule type" value="Genomic_DNA"/>
</dbReference>
<dbReference type="InterPro" id="IPR050834">
    <property type="entry name" value="Glycosyltransf_2"/>
</dbReference>
<keyword evidence="1" id="KW-0472">Membrane</keyword>
<dbReference type="SUPFAM" id="SSF53448">
    <property type="entry name" value="Nucleotide-diphospho-sugar transferases"/>
    <property type="match status" value="1"/>
</dbReference>
<organism evidence="4 5">
    <name type="scientific">Pseudoalteromonas holothuriae</name>
    <dbReference type="NCBI Taxonomy" id="2963714"/>
    <lineage>
        <taxon>Bacteria</taxon>
        <taxon>Pseudomonadati</taxon>
        <taxon>Pseudomonadota</taxon>
        <taxon>Gammaproteobacteria</taxon>
        <taxon>Alteromonadales</taxon>
        <taxon>Pseudoalteromonadaceae</taxon>
        <taxon>Pseudoalteromonas</taxon>
    </lineage>
</organism>
<evidence type="ECO:0000259" key="2">
    <source>
        <dbReference type="Pfam" id="PF00535"/>
    </source>
</evidence>
<evidence type="ECO:0000313" key="3">
    <source>
        <dbReference type="EMBL" id="CAH9052844.1"/>
    </source>
</evidence>
<evidence type="ECO:0000313" key="6">
    <source>
        <dbReference type="Proteomes" id="UP001152485"/>
    </source>
</evidence>
<gene>
    <name evidence="4" type="ORF">PSECIP111854_01843</name>
    <name evidence="3" type="ORF">PSECIP111951_00700</name>
</gene>
<dbReference type="EMBL" id="CAMAPD010000003">
    <property type="protein sequence ID" value="CAH9052844.1"/>
    <property type="molecule type" value="Genomic_DNA"/>
</dbReference>
<accession>A0A9W4QWR0</accession>
<dbReference type="RefSeq" id="WP_261591900.1">
    <property type="nucleotide sequence ID" value="NZ_CAMAPC010000005.1"/>
</dbReference>
<dbReference type="Proteomes" id="UP001152467">
    <property type="component" value="Unassembled WGS sequence"/>
</dbReference>
<feature type="transmembrane region" description="Helical" evidence="1">
    <location>
        <begin position="282"/>
        <end position="302"/>
    </location>
</feature>
<keyword evidence="1" id="KW-0812">Transmembrane</keyword>
<evidence type="ECO:0000313" key="5">
    <source>
        <dbReference type="Proteomes" id="UP001152467"/>
    </source>
</evidence>
<proteinExistence type="predicted"/>
<dbReference type="Proteomes" id="UP001152485">
    <property type="component" value="Unassembled WGS sequence"/>
</dbReference>
<protein>
    <recommendedName>
        <fullName evidence="2">Glycosyltransferase 2-like domain-containing protein</fullName>
    </recommendedName>
</protein>
<keyword evidence="1" id="KW-1133">Transmembrane helix</keyword>
<dbReference type="InterPro" id="IPR001173">
    <property type="entry name" value="Glyco_trans_2-like"/>
</dbReference>
<dbReference type="PANTHER" id="PTHR43685">
    <property type="entry name" value="GLYCOSYLTRANSFERASE"/>
    <property type="match status" value="1"/>
</dbReference>
<dbReference type="InterPro" id="IPR029044">
    <property type="entry name" value="Nucleotide-diphossugar_trans"/>
</dbReference>
<dbReference type="PANTHER" id="PTHR43685:SF2">
    <property type="entry name" value="GLYCOSYLTRANSFERASE 2-LIKE DOMAIN-CONTAINING PROTEIN"/>
    <property type="match status" value="1"/>
</dbReference>
<dbReference type="Pfam" id="PF00535">
    <property type="entry name" value="Glycos_transf_2"/>
    <property type="match status" value="1"/>
</dbReference>
<name>A0A9W4QWR0_9GAMM</name>
<feature type="domain" description="Glycosyltransferase 2-like" evidence="2">
    <location>
        <begin position="4"/>
        <end position="99"/>
    </location>
</feature>
<keyword evidence="5" id="KW-1185">Reference proteome</keyword>
<evidence type="ECO:0000313" key="4">
    <source>
        <dbReference type="EMBL" id="CAH9056683.1"/>
    </source>
</evidence>
<reference evidence="4 6" key="1">
    <citation type="submission" date="2022-07" db="EMBL/GenBank/DDBJ databases">
        <authorList>
            <person name="Criscuolo A."/>
        </authorList>
    </citation>
    <scope>NUCLEOTIDE SEQUENCE</scope>
    <source>
        <strain evidence="6">CIP 111951</strain>
        <strain evidence="4">CIP111854</strain>
        <strain evidence="3">CIP111951</strain>
    </source>
</reference>
<dbReference type="AlphaFoldDB" id="A0A9W4QWR0"/>
<dbReference type="CDD" id="cd00761">
    <property type="entry name" value="Glyco_tranf_GTA_type"/>
    <property type="match status" value="1"/>
</dbReference>
<sequence>MDISVVIPLYNKASYVVRAIESVMQQTVPVKEVIVVDDGSCDGSADIVEALDYKNLVIHRQSNQGVSCARNVGVSLASSEFVAFLDADDFWQQNFIESICCLHQLYPAAKLLCTGYEFGTLDGNRNAVNSKLDAAHGLIKDYFQACCNEDLPITASSVCLDKHCLISMGGFPESLTLGEDQVVWASIACKWPIAYMQNSCVVYDLQASESASERIDYQSPSPHLMTFEQLELQGAVPEKMLKSLHYLQHLTVMSSIKSNLIHGRKRQAAKLLFTHPMLRWDLYRLSAVLLLLLPVSLNVWLLKKAKSRRAKSI</sequence>